<keyword evidence="2" id="KW-0812">Transmembrane</keyword>
<feature type="transmembrane region" description="Helical" evidence="2">
    <location>
        <begin position="471"/>
        <end position="496"/>
    </location>
</feature>
<keyword evidence="4" id="KW-1185">Reference proteome</keyword>
<evidence type="ECO:0000256" key="1">
    <source>
        <dbReference type="SAM" id="MobiDB-lite"/>
    </source>
</evidence>
<feature type="transmembrane region" description="Helical" evidence="2">
    <location>
        <begin position="397"/>
        <end position="427"/>
    </location>
</feature>
<evidence type="ECO:0000313" key="4">
    <source>
        <dbReference type="Proteomes" id="UP000041254"/>
    </source>
</evidence>
<accession>A0A0G4EJV7</accession>
<keyword evidence="2" id="KW-1133">Transmembrane helix</keyword>
<organism evidence="3 4">
    <name type="scientific">Vitrella brassicaformis (strain CCMP3155)</name>
    <dbReference type="NCBI Taxonomy" id="1169540"/>
    <lineage>
        <taxon>Eukaryota</taxon>
        <taxon>Sar</taxon>
        <taxon>Alveolata</taxon>
        <taxon>Colpodellida</taxon>
        <taxon>Vitrellaceae</taxon>
        <taxon>Vitrella</taxon>
    </lineage>
</organism>
<feature type="compositionally biased region" description="Acidic residues" evidence="1">
    <location>
        <begin position="45"/>
        <end position="62"/>
    </location>
</feature>
<dbReference type="InParanoid" id="A0A0G4EJV7"/>
<keyword evidence="2" id="KW-0472">Membrane</keyword>
<protein>
    <submittedName>
        <fullName evidence="3">Uncharacterized protein</fullName>
    </submittedName>
</protein>
<name>A0A0G4EJV7_VITBC</name>
<dbReference type="EMBL" id="CDMY01000243">
    <property type="protein sequence ID" value="CEL96678.1"/>
    <property type="molecule type" value="Genomic_DNA"/>
</dbReference>
<sequence length="548" mass="63059">MQWIKGVLGIRSPTVSATKGTYGADGPRPGSSSTPYEVTRRGGSSDDDPEDETFIDPVDYDPDTVPAEQELRMRNRILGHFKQYRHQAEHELTLNEVTRALMGVQRGYDIRIVDDVFRRADIANLRAVRVDVFIDRYIEKLKEMKAWWEVARNACINTQRMFDDNEAKMTRHQAEHYNEYGISDDSRLTVELLEAQNIPMYKVPRVLPPAPPAPPMPGYPPVPPPEPRAPLLWFYMNCAHQHVTCEALQPAPHIIIDETFTFDISQPEEVLVCTLVCGDPAIPSDSESIGECQIDLKDIQDQRKVEMRCDLGDGATLQLAVQWIWSKARLYENYRMVFGEKLMRRKAELETAERNLYAGLTPVDDPVSNPASYAVSRGIDVAMGWMKLHDAQRLSRWFVVIYMLLSALAAFAKPDFLNLLVAAFSFYNNLSPERWTPASYTYMLQAIAFSYFMDIMWAWTYFAAWGLNGDVVFHSIAKVMTVMQFIFKIILFVFFWKCKFDLRELQLRQQKRMEVRGGQTEPFDLRRAHRMAEEGPKQSTSPFKFLGF</sequence>
<evidence type="ECO:0000256" key="2">
    <source>
        <dbReference type="SAM" id="Phobius"/>
    </source>
</evidence>
<feature type="transmembrane region" description="Helical" evidence="2">
    <location>
        <begin position="439"/>
        <end position="459"/>
    </location>
</feature>
<dbReference type="InterPro" id="IPR035892">
    <property type="entry name" value="C2_domain_sf"/>
</dbReference>
<feature type="region of interest" description="Disordered" evidence="1">
    <location>
        <begin position="15"/>
        <end position="62"/>
    </location>
</feature>
<dbReference type="Proteomes" id="UP000041254">
    <property type="component" value="Unassembled WGS sequence"/>
</dbReference>
<proteinExistence type="predicted"/>
<dbReference type="OMA" id="QIEVWNE"/>
<evidence type="ECO:0000313" key="3">
    <source>
        <dbReference type="EMBL" id="CEL96678.1"/>
    </source>
</evidence>
<dbReference type="VEuPathDB" id="CryptoDB:Vbra_7658"/>
<dbReference type="OrthoDB" id="338152at2759"/>
<dbReference type="AlphaFoldDB" id="A0A0G4EJV7"/>
<dbReference type="Gene3D" id="2.60.40.150">
    <property type="entry name" value="C2 domain"/>
    <property type="match status" value="1"/>
</dbReference>
<dbReference type="SUPFAM" id="SSF49562">
    <property type="entry name" value="C2 domain (Calcium/lipid-binding domain, CaLB)"/>
    <property type="match status" value="1"/>
</dbReference>
<reference evidence="3 4" key="1">
    <citation type="submission" date="2014-11" db="EMBL/GenBank/DDBJ databases">
        <authorList>
            <person name="Zhu J."/>
            <person name="Qi W."/>
            <person name="Song R."/>
        </authorList>
    </citation>
    <scope>NUCLEOTIDE SEQUENCE [LARGE SCALE GENOMIC DNA]</scope>
</reference>
<gene>
    <name evidence="3" type="ORF">Vbra_7658</name>
</gene>